<dbReference type="Proteomes" id="UP001168821">
    <property type="component" value="Unassembled WGS sequence"/>
</dbReference>
<keyword evidence="2" id="KW-1185">Reference proteome</keyword>
<evidence type="ECO:0000313" key="2">
    <source>
        <dbReference type="Proteomes" id="UP001168821"/>
    </source>
</evidence>
<evidence type="ECO:0000313" key="1">
    <source>
        <dbReference type="EMBL" id="KAJ3666542.1"/>
    </source>
</evidence>
<name>A0AA38IZS6_9CUCU</name>
<accession>A0AA38IZS6</accession>
<proteinExistence type="predicted"/>
<reference evidence="1" key="1">
    <citation type="journal article" date="2023" name="G3 (Bethesda)">
        <title>Whole genome assemblies of Zophobas morio and Tenebrio molitor.</title>
        <authorList>
            <person name="Kaur S."/>
            <person name="Stinson S.A."/>
            <person name="diCenzo G.C."/>
        </authorList>
    </citation>
    <scope>NUCLEOTIDE SEQUENCE</scope>
    <source>
        <strain evidence="1">QUZm001</strain>
    </source>
</reference>
<comment type="caution">
    <text evidence="1">The sequence shown here is derived from an EMBL/GenBank/DDBJ whole genome shotgun (WGS) entry which is preliminary data.</text>
</comment>
<protein>
    <submittedName>
        <fullName evidence="1">Uncharacterized protein</fullName>
    </submittedName>
</protein>
<organism evidence="1 2">
    <name type="scientific">Zophobas morio</name>
    <dbReference type="NCBI Taxonomy" id="2755281"/>
    <lineage>
        <taxon>Eukaryota</taxon>
        <taxon>Metazoa</taxon>
        <taxon>Ecdysozoa</taxon>
        <taxon>Arthropoda</taxon>
        <taxon>Hexapoda</taxon>
        <taxon>Insecta</taxon>
        <taxon>Pterygota</taxon>
        <taxon>Neoptera</taxon>
        <taxon>Endopterygota</taxon>
        <taxon>Coleoptera</taxon>
        <taxon>Polyphaga</taxon>
        <taxon>Cucujiformia</taxon>
        <taxon>Tenebrionidae</taxon>
        <taxon>Zophobas</taxon>
    </lineage>
</organism>
<sequence length="102" mass="11646">MKTKTKEESQNQQSATTTHFQFKFNRLLTNNPSRILNTNLSPSNSLDAISAILNTDQTYIDHQAIKNQIADNQIAELPMQITDNQETLNQISDKQEITNRIN</sequence>
<gene>
    <name evidence="1" type="ORF">Zmor_001980</name>
</gene>
<dbReference type="AlphaFoldDB" id="A0AA38IZS6"/>
<dbReference type="EMBL" id="JALNTZ010000001">
    <property type="protein sequence ID" value="KAJ3666542.1"/>
    <property type="molecule type" value="Genomic_DNA"/>
</dbReference>